<feature type="domain" description="EGF-like" evidence="6">
    <location>
        <begin position="222"/>
        <end position="269"/>
    </location>
</feature>
<keyword evidence="1 5" id="KW-0245">EGF-like domain</keyword>
<keyword evidence="3" id="KW-0677">Repeat</keyword>
<feature type="domain" description="EGF-like" evidence="6">
    <location>
        <begin position="279"/>
        <end position="314"/>
    </location>
</feature>
<dbReference type="HOGENOM" id="CLU_584590_0_0_1"/>
<accession>B7FY78</accession>
<dbReference type="EMBL" id="CM000610">
    <property type="protein sequence ID" value="EEC48877.1"/>
    <property type="molecule type" value="Genomic_DNA"/>
</dbReference>
<evidence type="ECO:0000256" key="2">
    <source>
        <dbReference type="ARBA" id="ARBA00022729"/>
    </source>
</evidence>
<dbReference type="InterPro" id="IPR000742">
    <property type="entry name" value="EGF"/>
</dbReference>
<dbReference type="InParanoid" id="B7FY78"/>
<dbReference type="Proteomes" id="UP000000759">
    <property type="component" value="Chromosome 7"/>
</dbReference>
<dbReference type="GO" id="GO:0005886">
    <property type="term" value="C:plasma membrane"/>
    <property type="evidence" value="ECO:0007669"/>
    <property type="project" value="TreeGrafter"/>
</dbReference>
<dbReference type="AlphaFoldDB" id="B7FY78"/>
<name>B7FY78_PHATC</name>
<comment type="caution">
    <text evidence="5">Lacks conserved residue(s) required for the propagation of feature annotation.</text>
</comment>
<dbReference type="GO" id="GO:0007157">
    <property type="term" value="P:heterophilic cell-cell adhesion via plasma membrane cell adhesion molecules"/>
    <property type="evidence" value="ECO:0007669"/>
    <property type="project" value="TreeGrafter"/>
</dbReference>
<evidence type="ECO:0000259" key="6">
    <source>
        <dbReference type="PROSITE" id="PS50026"/>
    </source>
</evidence>
<evidence type="ECO:0000256" key="4">
    <source>
        <dbReference type="ARBA" id="ARBA00023157"/>
    </source>
</evidence>
<evidence type="ECO:0000313" key="7">
    <source>
        <dbReference type="EMBL" id="EEC48877.1"/>
    </source>
</evidence>
<dbReference type="OrthoDB" id="430340at2759"/>
<dbReference type="GeneID" id="7200643"/>
<organism evidence="7 8">
    <name type="scientific">Phaeodactylum tricornutum (strain CCAP 1055/1)</name>
    <dbReference type="NCBI Taxonomy" id="556484"/>
    <lineage>
        <taxon>Eukaryota</taxon>
        <taxon>Sar</taxon>
        <taxon>Stramenopiles</taxon>
        <taxon>Ochrophyta</taxon>
        <taxon>Bacillariophyta</taxon>
        <taxon>Bacillariophyceae</taxon>
        <taxon>Bacillariophycidae</taxon>
        <taxon>Naviculales</taxon>
        <taxon>Phaeodactylaceae</taxon>
        <taxon>Phaeodactylum</taxon>
    </lineage>
</organism>
<sequence>MGMESYNAIGCIHSPQDSRRHILDPFPSFGMTPVSWTPCKTSDPNGTTTTTTKSSAYHKEDKFPAFPITTTTTMRFPTGVFVVVPVSFWLEATYAQNATRAPTDTIPEGVTVCDADEASATSTVPFAAIRSFCVNGAPCPSNSTTASEDFLSYCDCPSGLAGPHCEFFESLLPICDLDCANGTCVLGIESLAQVDDWMASPAGLEPRCECNKGYSGEACDQKGVPCGQYDCFNGATCVSTELDDGRTEYFCDCTTAHDGNTSYAGRFCESPSTSSCNEFADHNGRQFCVNGGSCRSDSFLGCDCPEGFIGPICEFTYKEIEYTECNLECENFGICRKGAKDLSLVQAHGLGNRHLLEESFSEDFEHCVCPQGFVGLRCEFKMEVCPGSSQVCLNGAECIPHTDDNGFKFVCDCESAQNPFAKYAGEYCEYESTGFCTIDGAKPGSGPGHDVFCVNGGDCAAYVKHGEE</sequence>
<dbReference type="PROSITE" id="PS01186">
    <property type="entry name" value="EGF_2"/>
    <property type="match status" value="2"/>
</dbReference>
<dbReference type="GO" id="GO:0032991">
    <property type="term" value="C:protein-containing complex"/>
    <property type="evidence" value="ECO:0007669"/>
    <property type="project" value="TreeGrafter"/>
</dbReference>
<keyword evidence="2" id="KW-0732">Signal</keyword>
<dbReference type="eggNOG" id="KOG1217">
    <property type="taxonomic scope" value="Eukaryota"/>
</dbReference>
<proteinExistence type="predicted"/>
<evidence type="ECO:0000256" key="1">
    <source>
        <dbReference type="ARBA" id="ARBA00022536"/>
    </source>
</evidence>
<gene>
    <name evidence="7" type="ORF">PHATRDRAFT_35332</name>
</gene>
<evidence type="ECO:0000256" key="5">
    <source>
        <dbReference type="PROSITE-ProRule" id="PRU00076"/>
    </source>
</evidence>
<reference evidence="8" key="2">
    <citation type="submission" date="2008-08" db="EMBL/GenBank/DDBJ databases">
        <authorList>
            <consortium name="Diatom Consortium"/>
            <person name="Grigoriev I."/>
            <person name="Grimwood J."/>
            <person name="Kuo A."/>
            <person name="Otillar R.P."/>
            <person name="Salamov A."/>
            <person name="Detter J.C."/>
            <person name="Lindquist E."/>
            <person name="Shapiro H."/>
            <person name="Lucas S."/>
            <person name="Glavina del Rio T."/>
            <person name="Pitluck S."/>
            <person name="Rokhsar D."/>
            <person name="Bowler C."/>
        </authorList>
    </citation>
    <scope>GENOME REANNOTATION</scope>
    <source>
        <strain evidence="8">CCAP 1055/1</strain>
    </source>
</reference>
<dbReference type="PROSITE" id="PS00022">
    <property type="entry name" value="EGF_1"/>
    <property type="match status" value="3"/>
</dbReference>
<dbReference type="SMART" id="SM00181">
    <property type="entry name" value="EGF"/>
    <property type="match status" value="6"/>
</dbReference>
<dbReference type="PROSITE" id="PS50026">
    <property type="entry name" value="EGF_3"/>
    <property type="match status" value="3"/>
</dbReference>
<dbReference type="InterPro" id="IPR051022">
    <property type="entry name" value="Notch_Cell-Fate_Det"/>
</dbReference>
<keyword evidence="4 5" id="KW-1015">Disulfide bond</keyword>
<dbReference type="Gene3D" id="2.10.25.10">
    <property type="entry name" value="Laminin"/>
    <property type="match status" value="4"/>
</dbReference>
<dbReference type="PANTHER" id="PTHR24049">
    <property type="entry name" value="CRUMBS FAMILY MEMBER"/>
    <property type="match status" value="1"/>
</dbReference>
<dbReference type="SUPFAM" id="SSF57196">
    <property type="entry name" value="EGF/Laminin"/>
    <property type="match status" value="1"/>
</dbReference>
<dbReference type="PANTHER" id="PTHR24049:SF22">
    <property type="entry name" value="DROSOPHILA CRUMBS HOMOLOG"/>
    <property type="match status" value="1"/>
</dbReference>
<protein>
    <recommendedName>
        <fullName evidence="6">EGF-like domain-containing protein</fullName>
    </recommendedName>
</protein>
<feature type="disulfide bond" evidence="5">
    <location>
        <begin position="304"/>
        <end position="313"/>
    </location>
</feature>
<feature type="domain" description="EGF-like" evidence="6">
    <location>
        <begin position="381"/>
        <end position="429"/>
    </location>
</feature>
<dbReference type="RefSeq" id="XP_002179891.1">
    <property type="nucleotide sequence ID" value="XM_002179855.1"/>
</dbReference>
<dbReference type="STRING" id="556484.B7FY78"/>
<dbReference type="GO" id="GO:0045197">
    <property type="term" value="P:establishment or maintenance of epithelial cell apical/basal polarity"/>
    <property type="evidence" value="ECO:0007669"/>
    <property type="project" value="TreeGrafter"/>
</dbReference>
<keyword evidence="8" id="KW-1185">Reference proteome</keyword>
<evidence type="ECO:0000256" key="3">
    <source>
        <dbReference type="ARBA" id="ARBA00022737"/>
    </source>
</evidence>
<dbReference type="OMA" id="EYCEYES"/>
<reference evidence="7 8" key="1">
    <citation type="journal article" date="2008" name="Nature">
        <title>The Phaeodactylum genome reveals the evolutionary history of diatom genomes.</title>
        <authorList>
            <person name="Bowler C."/>
            <person name="Allen A.E."/>
            <person name="Badger J.H."/>
            <person name="Grimwood J."/>
            <person name="Jabbari K."/>
            <person name="Kuo A."/>
            <person name="Maheswari U."/>
            <person name="Martens C."/>
            <person name="Maumus F."/>
            <person name="Otillar R.P."/>
            <person name="Rayko E."/>
            <person name="Salamov A."/>
            <person name="Vandepoele K."/>
            <person name="Beszteri B."/>
            <person name="Gruber A."/>
            <person name="Heijde M."/>
            <person name="Katinka M."/>
            <person name="Mock T."/>
            <person name="Valentin K."/>
            <person name="Verret F."/>
            <person name="Berges J.A."/>
            <person name="Brownlee C."/>
            <person name="Cadoret J.P."/>
            <person name="Chiovitti A."/>
            <person name="Choi C.J."/>
            <person name="Coesel S."/>
            <person name="De Martino A."/>
            <person name="Detter J.C."/>
            <person name="Durkin C."/>
            <person name="Falciatore A."/>
            <person name="Fournet J."/>
            <person name="Haruta M."/>
            <person name="Huysman M.J."/>
            <person name="Jenkins B.D."/>
            <person name="Jiroutova K."/>
            <person name="Jorgensen R.E."/>
            <person name="Joubert Y."/>
            <person name="Kaplan A."/>
            <person name="Kroger N."/>
            <person name="Kroth P.G."/>
            <person name="La Roche J."/>
            <person name="Lindquist E."/>
            <person name="Lommer M."/>
            <person name="Martin-Jezequel V."/>
            <person name="Lopez P.J."/>
            <person name="Lucas S."/>
            <person name="Mangogna M."/>
            <person name="McGinnis K."/>
            <person name="Medlin L.K."/>
            <person name="Montsant A."/>
            <person name="Oudot-Le Secq M.P."/>
            <person name="Napoli C."/>
            <person name="Obornik M."/>
            <person name="Parker M.S."/>
            <person name="Petit J.L."/>
            <person name="Porcel B.M."/>
            <person name="Poulsen N."/>
            <person name="Robison M."/>
            <person name="Rychlewski L."/>
            <person name="Rynearson T.A."/>
            <person name="Schmutz J."/>
            <person name="Shapiro H."/>
            <person name="Siaut M."/>
            <person name="Stanley M."/>
            <person name="Sussman M.R."/>
            <person name="Taylor A.R."/>
            <person name="Vardi A."/>
            <person name="von Dassow P."/>
            <person name="Vyverman W."/>
            <person name="Willis A."/>
            <person name="Wyrwicz L.S."/>
            <person name="Rokhsar D.S."/>
            <person name="Weissenbach J."/>
            <person name="Armbrust E.V."/>
            <person name="Green B.R."/>
            <person name="Van de Peer Y."/>
            <person name="Grigoriev I.V."/>
        </authorList>
    </citation>
    <scope>NUCLEOTIDE SEQUENCE [LARGE SCALE GENOMIC DNA]</scope>
    <source>
        <strain evidence="7 8">CCAP 1055/1</strain>
    </source>
</reference>
<dbReference type="PaxDb" id="2850-Phatr35332"/>
<dbReference type="KEGG" id="pti:PHATRDRAFT_35332"/>
<evidence type="ECO:0000313" key="8">
    <source>
        <dbReference type="Proteomes" id="UP000000759"/>
    </source>
</evidence>